<keyword evidence="4" id="KW-0158">Chromosome</keyword>
<dbReference type="GO" id="GO:0051301">
    <property type="term" value="P:cell division"/>
    <property type="evidence" value="ECO:0007669"/>
    <property type="project" value="UniProtKB-KW"/>
</dbReference>
<dbReference type="PANTHER" id="PTHR16040:SF10">
    <property type="entry name" value="BOREALIN-2"/>
    <property type="match status" value="1"/>
</dbReference>
<dbReference type="AlphaFoldDB" id="A0A3Q2GKR8"/>
<dbReference type="GO" id="GO:0000775">
    <property type="term" value="C:chromosome, centromeric region"/>
    <property type="evidence" value="ECO:0007669"/>
    <property type="project" value="UniProtKB-SubCell"/>
</dbReference>
<evidence type="ECO:0000256" key="9">
    <source>
        <dbReference type="ARBA" id="ARBA00023328"/>
    </source>
</evidence>
<organism evidence="11 12">
    <name type="scientific">Cyprinodon variegatus</name>
    <name type="common">Sheepshead minnow</name>
    <dbReference type="NCBI Taxonomy" id="28743"/>
    <lineage>
        <taxon>Eukaryota</taxon>
        <taxon>Metazoa</taxon>
        <taxon>Chordata</taxon>
        <taxon>Craniata</taxon>
        <taxon>Vertebrata</taxon>
        <taxon>Euteleostomi</taxon>
        <taxon>Actinopterygii</taxon>
        <taxon>Neopterygii</taxon>
        <taxon>Teleostei</taxon>
        <taxon>Neoteleostei</taxon>
        <taxon>Acanthomorphata</taxon>
        <taxon>Ovalentaria</taxon>
        <taxon>Atherinomorphae</taxon>
        <taxon>Cyprinodontiformes</taxon>
        <taxon>Cyprinodontidae</taxon>
        <taxon>Cyprinodon</taxon>
    </lineage>
</organism>
<dbReference type="GO" id="GO:0051233">
    <property type="term" value="C:spindle midzone"/>
    <property type="evidence" value="ECO:0007669"/>
    <property type="project" value="TreeGrafter"/>
</dbReference>
<evidence type="ECO:0000256" key="8">
    <source>
        <dbReference type="ARBA" id="ARBA00023306"/>
    </source>
</evidence>
<keyword evidence="8" id="KW-0131">Cell cycle</keyword>
<reference evidence="11" key="2">
    <citation type="submission" date="2025-09" db="UniProtKB">
        <authorList>
            <consortium name="Ensembl"/>
        </authorList>
    </citation>
    <scope>IDENTIFICATION</scope>
</reference>
<keyword evidence="7" id="KW-0539">Nucleus</keyword>
<feature type="domain" description="Borealin N-terminal" evidence="10">
    <location>
        <begin position="26"/>
        <end position="80"/>
    </location>
</feature>
<evidence type="ECO:0000256" key="2">
    <source>
        <dbReference type="ARBA" id="ARBA00004584"/>
    </source>
</evidence>
<dbReference type="GO" id="GO:0005634">
    <property type="term" value="C:nucleus"/>
    <property type="evidence" value="ECO:0007669"/>
    <property type="project" value="UniProtKB-SubCell"/>
</dbReference>
<comment type="similarity">
    <text evidence="3">Belongs to the borealin family.</text>
</comment>
<dbReference type="GeneTree" id="ENSGT00940000178571"/>
<proteinExistence type="inferred from homology"/>
<dbReference type="Ensembl" id="ENSCVAT00000020229.1">
    <property type="protein sequence ID" value="ENSCVAP00000028340.1"/>
    <property type="gene ID" value="ENSCVAG00000015314.1"/>
</dbReference>
<comment type="subcellular location">
    <subcellularLocation>
        <location evidence="2">Chromosome</location>
        <location evidence="2">Centromere</location>
    </subcellularLocation>
    <subcellularLocation>
        <location evidence="1">Nucleus</location>
    </subcellularLocation>
</comment>
<protein>
    <recommendedName>
        <fullName evidence="10">Borealin N-terminal domain-containing protein</fullName>
    </recommendedName>
</protein>
<keyword evidence="9" id="KW-0137">Centromere</keyword>
<evidence type="ECO:0000256" key="6">
    <source>
        <dbReference type="ARBA" id="ARBA00022776"/>
    </source>
</evidence>
<dbReference type="Gene3D" id="6.10.250.1900">
    <property type="match status" value="1"/>
</dbReference>
<dbReference type="GO" id="GO:0032133">
    <property type="term" value="C:chromosome passenger complex"/>
    <property type="evidence" value="ECO:0007669"/>
    <property type="project" value="TreeGrafter"/>
</dbReference>
<evidence type="ECO:0000256" key="4">
    <source>
        <dbReference type="ARBA" id="ARBA00022454"/>
    </source>
</evidence>
<keyword evidence="5" id="KW-0132">Cell division</keyword>
<evidence type="ECO:0000256" key="3">
    <source>
        <dbReference type="ARBA" id="ARBA00009914"/>
    </source>
</evidence>
<evidence type="ECO:0000256" key="1">
    <source>
        <dbReference type="ARBA" id="ARBA00004123"/>
    </source>
</evidence>
<keyword evidence="12" id="KW-1185">Reference proteome</keyword>
<reference evidence="11" key="1">
    <citation type="submission" date="2025-08" db="UniProtKB">
        <authorList>
            <consortium name="Ensembl"/>
        </authorList>
    </citation>
    <scope>IDENTIFICATION</scope>
</reference>
<dbReference type="InterPro" id="IPR018851">
    <property type="entry name" value="Borealin_N"/>
</dbReference>
<dbReference type="PANTHER" id="PTHR16040">
    <property type="entry name" value="AUSTRALIN, ISOFORM A-RELATED"/>
    <property type="match status" value="1"/>
</dbReference>
<keyword evidence="6" id="KW-0498">Mitosis</keyword>
<dbReference type="Proteomes" id="UP000265020">
    <property type="component" value="Unassembled WGS sequence"/>
</dbReference>
<evidence type="ECO:0000259" key="10">
    <source>
        <dbReference type="Pfam" id="PF10444"/>
    </source>
</evidence>
<evidence type="ECO:0000313" key="11">
    <source>
        <dbReference type="Ensembl" id="ENSCVAP00000028340.1"/>
    </source>
</evidence>
<dbReference type="InterPro" id="IPR018867">
    <property type="entry name" value="Cell_div_borealin"/>
</dbReference>
<accession>A0A3Q2GKR8</accession>
<evidence type="ECO:0000313" key="12">
    <source>
        <dbReference type="Proteomes" id="UP000265020"/>
    </source>
</evidence>
<sequence>MPRRRTKDQGGTENKQQLSREMRRKKLALFIQQFEKEAQDRLNDLESRMEDLLATTDKLFKVELMKMPPSLQNTLIRDLISGECGRFHCNIKISPYASLLSSANSMKKGHGMTSVSFSCRGSSVMTKRAQTRLTSRQTAEQAVQKQTTPKLRSVPLVSKADYENQI</sequence>
<dbReference type="Pfam" id="PF10444">
    <property type="entry name" value="Nbl1_Borealin_N"/>
    <property type="match status" value="1"/>
</dbReference>
<evidence type="ECO:0000256" key="7">
    <source>
        <dbReference type="ARBA" id="ARBA00023242"/>
    </source>
</evidence>
<evidence type="ECO:0000256" key="5">
    <source>
        <dbReference type="ARBA" id="ARBA00022618"/>
    </source>
</evidence>
<dbReference type="GO" id="GO:0000070">
    <property type="term" value="P:mitotic sister chromatid segregation"/>
    <property type="evidence" value="ECO:0007669"/>
    <property type="project" value="TreeGrafter"/>
</dbReference>
<name>A0A3Q2GKR8_CYPVA</name>